<sequence>MIGSDEFPQDEEYAQEEGYAPQEGYPTEEEAYEQQDAPLTELVQTTSGKVQGFKDEGNQVEVYLGIPYAEPPVGHLRFKPTVAIHTPEEERMCIEHAPAAPQTQMPFDTLMSVQIDLQSEDCLYLNIWTPDTIKGSNRPVIVWFHPGACMSGSSSQPFWDGTNLARNDAIIVSFNYRLGALGWTAMNHVSPDLKGTANLGLLDQITALKWVQANIAEFGGDPNNVTAFGSSAGAACIMAIVLSPNTSGLFKRVVLQSPPMFMVSPQDWAEMKGDILTRSLGLDSSNLLEEMQSVEVETFLDTQTFMTTWPNFLEGLAPIGPSADDDVLPSTLIEHFFHEPLPKGYEDLEIMIGYTRDEFNFFFPFLPNFQDMDDSMFVRTYFTHIFGAKNARRAYELYKEEIVPPQSPPSEVTRYMCSDVMCRIAALLSAENLASNGHKVYLYEWDYESNDVQNVIKAAHMVDSVFSWDNLIYWTDNPFLGPGDDYERDRIAKQVSLAIINFGRTGDPNHDGIPEWPLYITSDVRDRNALIFDREVRVEHNIYDTGLQLWKTVLKDYVRTPMFTVNPKPVKKGKLTSPPPEDLSQNKKRKMTE</sequence>
<evidence type="ECO:0000259" key="2">
    <source>
        <dbReference type="Pfam" id="PF00135"/>
    </source>
</evidence>
<dbReference type="InterPro" id="IPR019819">
    <property type="entry name" value="Carboxylesterase_B_CS"/>
</dbReference>
<comment type="caution">
    <text evidence="3">The sequence shown here is derived from an EMBL/GenBank/DDBJ whole genome shotgun (WGS) entry which is preliminary data.</text>
</comment>
<feature type="region of interest" description="Disordered" evidence="1">
    <location>
        <begin position="568"/>
        <end position="593"/>
    </location>
</feature>
<feature type="domain" description="Carboxylesterase type B" evidence="2">
    <location>
        <begin position="41"/>
        <end position="550"/>
    </location>
</feature>
<dbReference type="InterPro" id="IPR050309">
    <property type="entry name" value="Type-B_Carboxylest/Lipase"/>
</dbReference>
<gene>
    <name evidence="3" type="ORF">INT47_005915</name>
</gene>
<name>A0A8H7R7W8_9FUNG</name>
<reference evidence="3" key="1">
    <citation type="submission" date="2020-12" db="EMBL/GenBank/DDBJ databases">
        <title>Metabolic potential, ecology and presence of endohyphal bacteria is reflected in genomic diversity of Mucoromycotina.</title>
        <authorList>
            <person name="Muszewska A."/>
            <person name="Okrasinska A."/>
            <person name="Steczkiewicz K."/>
            <person name="Drgas O."/>
            <person name="Orlowska M."/>
            <person name="Perlinska-Lenart U."/>
            <person name="Aleksandrzak-Piekarczyk T."/>
            <person name="Szatraj K."/>
            <person name="Zielenkiewicz U."/>
            <person name="Pilsyk S."/>
            <person name="Malc E."/>
            <person name="Mieczkowski P."/>
            <person name="Kruszewska J.S."/>
            <person name="Biernat P."/>
            <person name="Pawlowska J."/>
        </authorList>
    </citation>
    <scope>NUCLEOTIDE SEQUENCE</scope>
    <source>
        <strain evidence="3">WA0000017839</strain>
    </source>
</reference>
<dbReference type="InterPro" id="IPR002018">
    <property type="entry name" value="CarbesteraseB"/>
</dbReference>
<dbReference type="InterPro" id="IPR029058">
    <property type="entry name" value="AB_hydrolase_fold"/>
</dbReference>
<dbReference type="Pfam" id="PF00135">
    <property type="entry name" value="COesterase"/>
    <property type="match status" value="1"/>
</dbReference>
<evidence type="ECO:0000313" key="3">
    <source>
        <dbReference type="EMBL" id="KAG2205540.1"/>
    </source>
</evidence>
<accession>A0A8H7R7W8</accession>
<dbReference type="EMBL" id="JAEPRD010000036">
    <property type="protein sequence ID" value="KAG2205540.1"/>
    <property type="molecule type" value="Genomic_DNA"/>
</dbReference>
<dbReference type="OrthoDB" id="408631at2759"/>
<dbReference type="Gene3D" id="3.40.50.1820">
    <property type="entry name" value="alpha/beta hydrolase"/>
    <property type="match status" value="1"/>
</dbReference>
<dbReference type="AlphaFoldDB" id="A0A8H7R7W8"/>
<dbReference type="SUPFAM" id="SSF53474">
    <property type="entry name" value="alpha/beta-Hydrolases"/>
    <property type="match status" value="1"/>
</dbReference>
<organism evidence="3 4">
    <name type="scientific">Mucor saturninus</name>
    <dbReference type="NCBI Taxonomy" id="64648"/>
    <lineage>
        <taxon>Eukaryota</taxon>
        <taxon>Fungi</taxon>
        <taxon>Fungi incertae sedis</taxon>
        <taxon>Mucoromycota</taxon>
        <taxon>Mucoromycotina</taxon>
        <taxon>Mucoromycetes</taxon>
        <taxon>Mucorales</taxon>
        <taxon>Mucorineae</taxon>
        <taxon>Mucoraceae</taxon>
        <taxon>Mucor</taxon>
    </lineage>
</organism>
<feature type="region of interest" description="Disordered" evidence="1">
    <location>
        <begin position="1"/>
        <end position="37"/>
    </location>
</feature>
<evidence type="ECO:0000313" key="4">
    <source>
        <dbReference type="Proteomes" id="UP000603453"/>
    </source>
</evidence>
<dbReference type="PANTHER" id="PTHR11559">
    <property type="entry name" value="CARBOXYLESTERASE"/>
    <property type="match status" value="1"/>
</dbReference>
<proteinExistence type="predicted"/>
<evidence type="ECO:0000256" key="1">
    <source>
        <dbReference type="SAM" id="MobiDB-lite"/>
    </source>
</evidence>
<dbReference type="Proteomes" id="UP000603453">
    <property type="component" value="Unassembled WGS sequence"/>
</dbReference>
<protein>
    <recommendedName>
        <fullName evidence="2">Carboxylesterase type B domain-containing protein</fullName>
    </recommendedName>
</protein>
<keyword evidence="4" id="KW-1185">Reference proteome</keyword>
<dbReference type="PROSITE" id="PS00941">
    <property type="entry name" value="CARBOXYLESTERASE_B_2"/>
    <property type="match status" value="1"/>
</dbReference>